<keyword evidence="7" id="KW-0788">Thiol protease</keyword>
<feature type="region of interest" description="Disordered" evidence="8">
    <location>
        <begin position="104"/>
        <end position="129"/>
    </location>
</feature>
<dbReference type="PROSITE" id="PS50235">
    <property type="entry name" value="USP_3"/>
    <property type="match status" value="1"/>
</dbReference>
<dbReference type="PANTHER" id="PTHR24006">
    <property type="entry name" value="UBIQUITIN CARBOXYL-TERMINAL HYDROLASE"/>
    <property type="match status" value="1"/>
</dbReference>
<comment type="similarity">
    <text evidence="2">Belongs to the peptidase C19 family. USP10 subfamily.</text>
</comment>
<dbReference type="CDD" id="cd02257">
    <property type="entry name" value="Peptidase_C19"/>
    <property type="match status" value="1"/>
</dbReference>
<dbReference type="EC" id="3.4.19.12" evidence="3"/>
<evidence type="ECO:0000256" key="7">
    <source>
        <dbReference type="ARBA" id="ARBA00022807"/>
    </source>
</evidence>
<dbReference type="SUPFAM" id="SSF54001">
    <property type="entry name" value="Cysteine proteinases"/>
    <property type="match status" value="1"/>
</dbReference>
<feature type="compositionally biased region" description="Polar residues" evidence="8">
    <location>
        <begin position="368"/>
        <end position="401"/>
    </location>
</feature>
<dbReference type="PROSITE" id="PS00973">
    <property type="entry name" value="USP_2"/>
    <property type="match status" value="1"/>
</dbReference>
<feature type="compositionally biased region" description="Basic and acidic residues" evidence="8">
    <location>
        <begin position="344"/>
        <end position="362"/>
    </location>
</feature>
<evidence type="ECO:0000256" key="1">
    <source>
        <dbReference type="ARBA" id="ARBA00000707"/>
    </source>
</evidence>
<dbReference type="InterPro" id="IPR050164">
    <property type="entry name" value="Peptidase_C19"/>
</dbReference>
<reference evidence="10" key="1">
    <citation type="submission" date="2014-05" db="EMBL/GenBank/DDBJ databases">
        <authorList>
            <person name="Chronopoulou M."/>
        </authorList>
    </citation>
    <scope>NUCLEOTIDE SEQUENCE</scope>
    <source>
        <tissue evidence="10">Whole organism</tissue>
    </source>
</reference>
<dbReference type="Pfam" id="PF00443">
    <property type="entry name" value="UCH"/>
    <property type="match status" value="1"/>
</dbReference>
<feature type="compositionally biased region" description="Pro residues" evidence="8">
    <location>
        <begin position="221"/>
        <end position="233"/>
    </location>
</feature>
<evidence type="ECO:0000256" key="8">
    <source>
        <dbReference type="SAM" id="MobiDB-lite"/>
    </source>
</evidence>
<feature type="region of interest" description="Disordered" evidence="8">
    <location>
        <begin position="27"/>
        <end position="48"/>
    </location>
</feature>
<organism evidence="10">
    <name type="scientific">Lepeophtheirus salmonis</name>
    <name type="common">Salmon louse</name>
    <name type="synonym">Caligus salmonis</name>
    <dbReference type="NCBI Taxonomy" id="72036"/>
    <lineage>
        <taxon>Eukaryota</taxon>
        <taxon>Metazoa</taxon>
        <taxon>Ecdysozoa</taxon>
        <taxon>Arthropoda</taxon>
        <taxon>Crustacea</taxon>
        <taxon>Multicrustacea</taxon>
        <taxon>Hexanauplia</taxon>
        <taxon>Copepoda</taxon>
        <taxon>Siphonostomatoida</taxon>
        <taxon>Caligidae</taxon>
        <taxon>Lepeophtheirus</taxon>
    </lineage>
</organism>
<dbReference type="InterPro" id="IPR038765">
    <property type="entry name" value="Papain-like_cys_pep_sf"/>
</dbReference>
<proteinExistence type="inferred from homology"/>
<feature type="compositionally biased region" description="Pro residues" evidence="8">
    <location>
        <begin position="118"/>
        <end position="128"/>
    </location>
</feature>
<feature type="region of interest" description="Disordered" evidence="8">
    <location>
        <begin position="299"/>
        <end position="410"/>
    </location>
</feature>
<evidence type="ECO:0000259" key="9">
    <source>
        <dbReference type="PROSITE" id="PS50235"/>
    </source>
</evidence>
<feature type="region of interest" description="Disordered" evidence="8">
    <location>
        <begin position="189"/>
        <end position="263"/>
    </location>
</feature>
<dbReference type="GO" id="GO:0005829">
    <property type="term" value="C:cytosol"/>
    <property type="evidence" value="ECO:0007669"/>
    <property type="project" value="TreeGrafter"/>
</dbReference>
<feature type="region of interest" description="Disordered" evidence="8">
    <location>
        <begin position="574"/>
        <end position="596"/>
    </location>
</feature>
<name>A0A0K2TBB1_LEPSM</name>
<dbReference type="InterPro" id="IPR001394">
    <property type="entry name" value="Peptidase_C19_UCH"/>
</dbReference>
<dbReference type="Gene3D" id="3.90.70.10">
    <property type="entry name" value="Cysteine proteinases"/>
    <property type="match status" value="1"/>
</dbReference>
<dbReference type="InterPro" id="IPR028889">
    <property type="entry name" value="USP"/>
</dbReference>
<dbReference type="EMBL" id="HACA01005405">
    <property type="protein sequence ID" value="CDW22766.1"/>
    <property type="molecule type" value="Transcribed_RNA"/>
</dbReference>
<feature type="domain" description="USP" evidence="9">
    <location>
        <begin position="445"/>
        <end position="808"/>
    </location>
</feature>
<dbReference type="GO" id="GO:0030330">
    <property type="term" value="P:DNA damage response, signal transduction by p53 class mediator"/>
    <property type="evidence" value="ECO:0007669"/>
    <property type="project" value="TreeGrafter"/>
</dbReference>
<dbReference type="AlphaFoldDB" id="A0A0K2TBB1"/>
<feature type="compositionally biased region" description="Low complexity" evidence="8">
    <location>
        <begin position="234"/>
        <end position="253"/>
    </location>
</feature>
<keyword evidence="4" id="KW-0645">Protease</keyword>
<evidence type="ECO:0000256" key="4">
    <source>
        <dbReference type="ARBA" id="ARBA00022670"/>
    </source>
</evidence>
<accession>A0A0K2TBB1</accession>
<dbReference type="OrthoDB" id="429671at2759"/>
<sequence>MEYEFLNFEGCTQEEVRHLSEILSITTPENSEDASCLPSEQESISELPPAEPDVAHLAPAPTPALLPASVHGPLQQAHPHSHASYVPYPNVYINNVTANVNLHHSVPPGGADGEGVLNPPPPPPPPVHVPVSSCSPPLITAYPLHHLLLPGYNVSLSLPPPHHPSNILPIPRGLTVIRSPILDMQKSFYIQQQQQQHAHHTPPPNHPNHPHRFPFNNVSPMYPPSPQQIPPSPQLIMQQQQQQQQLHMQQQSQQPPPPPLQFQEPITKEQQVMKQSVIEFGGPPIYQDMNNGEEEKMNPIREASPDLPSSPPPSMPSEEKESPIVNEPQVITSEKTDTPSPAQEKIEKEPKVEEVPPKEPHKSWASLFRSSTTESQPFAESPQEKNTGNKPTARISPNNASVEEPRASIPPPITNVDYITTRDGQLAEFLKKYVLNHKSFFVKPRGLSNRSNWCFVNAILQALIGCPPFFNLIRALPPLLLENGSVLKSLSDFMSEFSPMEKFPKQHHRRNKKTEDLMIGSSFEATSMFRILLSLPSTDTFKVVEGRQEDAEEFLTFLLNRVNDEMLALMKKLDDSPGEEEMKDDDDNSDWKEVGPKNKGCVTRRQIIGNTPLASMVQGQIRSCVTHSSSEPTATLQPFFTLQLDLQSDNIHNVSDALINNFSMESLDGYVCSKTKLEIEASRSLSIDELPPVLILHLKRFIYNETSGGCQKLLKRIDFPVDLEIAKEILSPNSKTKYHAKQRQYKLFGVVYHNGGEATKGHYVTDVYHTGLSTWLRCDDCTIKSVNESSVLAHTHNSMPYILFYRRGDTMVGSEKSNKN</sequence>
<dbReference type="GO" id="GO:0016579">
    <property type="term" value="P:protein deubiquitination"/>
    <property type="evidence" value="ECO:0007669"/>
    <property type="project" value="InterPro"/>
</dbReference>
<feature type="compositionally biased region" description="Acidic residues" evidence="8">
    <location>
        <begin position="576"/>
        <end position="588"/>
    </location>
</feature>
<dbReference type="GO" id="GO:0006508">
    <property type="term" value="P:proteolysis"/>
    <property type="evidence" value="ECO:0007669"/>
    <property type="project" value="UniProtKB-KW"/>
</dbReference>
<evidence type="ECO:0000313" key="10">
    <source>
        <dbReference type="EMBL" id="CDW22766.1"/>
    </source>
</evidence>
<dbReference type="GO" id="GO:0005634">
    <property type="term" value="C:nucleus"/>
    <property type="evidence" value="ECO:0007669"/>
    <property type="project" value="TreeGrafter"/>
</dbReference>
<dbReference type="GO" id="GO:0004843">
    <property type="term" value="F:cysteine-type deubiquitinase activity"/>
    <property type="evidence" value="ECO:0007669"/>
    <property type="project" value="UniProtKB-EC"/>
</dbReference>
<keyword evidence="5" id="KW-0833">Ubl conjugation pathway</keyword>
<evidence type="ECO:0000256" key="5">
    <source>
        <dbReference type="ARBA" id="ARBA00022786"/>
    </source>
</evidence>
<comment type="catalytic activity">
    <reaction evidence="1">
        <text>Thiol-dependent hydrolysis of ester, thioester, amide, peptide and isopeptide bonds formed by the C-terminal Gly of ubiquitin (a 76-residue protein attached to proteins as an intracellular targeting signal).</text>
        <dbReference type="EC" id="3.4.19.12"/>
    </reaction>
</comment>
<evidence type="ECO:0000256" key="2">
    <source>
        <dbReference type="ARBA" id="ARBA00005427"/>
    </source>
</evidence>
<evidence type="ECO:0000256" key="3">
    <source>
        <dbReference type="ARBA" id="ARBA00012759"/>
    </source>
</evidence>
<evidence type="ECO:0000256" key="6">
    <source>
        <dbReference type="ARBA" id="ARBA00022801"/>
    </source>
</evidence>
<dbReference type="InterPro" id="IPR018200">
    <property type="entry name" value="USP_CS"/>
</dbReference>
<dbReference type="GO" id="GO:0010506">
    <property type="term" value="P:regulation of autophagy"/>
    <property type="evidence" value="ECO:0007669"/>
    <property type="project" value="TreeGrafter"/>
</dbReference>
<gene>
    <name evidence="10" type="primary">usp10</name>
</gene>
<protein>
    <recommendedName>
        <fullName evidence="3">ubiquitinyl hydrolase 1</fullName>
        <ecNumber evidence="3">3.4.19.12</ecNumber>
    </recommendedName>
</protein>
<feature type="compositionally biased region" description="Polar residues" evidence="8">
    <location>
        <begin position="329"/>
        <end position="341"/>
    </location>
</feature>
<keyword evidence="6" id="KW-0378">Hydrolase</keyword>
<dbReference type="PANTHER" id="PTHR24006:SF687">
    <property type="entry name" value="UBIQUITIN CARBOXYL-TERMINAL HYDROLASE 10"/>
    <property type="match status" value="1"/>
</dbReference>